<name>A0A3G6J828_9CORY</name>
<evidence type="ECO:0000313" key="2">
    <source>
        <dbReference type="Proteomes" id="UP000269019"/>
    </source>
</evidence>
<dbReference type="KEGG" id="ccho:CCHOA_07850"/>
<accession>A0A3G6J828</accession>
<dbReference type="AlphaFoldDB" id="A0A3G6J828"/>
<sequence>MVGMAAGDAGRFTSRMVGSKKTLPGKQFRGEHCYRGVKAPLRDMCARGASREQLQLLRGGSIVQALC</sequence>
<gene>
    <name evidence="1" type="ORF">CCHOA_07850</name>
</gene>
<organism evidence="1 2">
    <name type="scientific">Corynebacterium choanae</name>
    <dbReference type="NCBI Taxonomy" id="1862358"/>
    <lineage>
        <taxon>Bacteria</taxon>
        <taxon>Bacillati</taxon>
        <taxon>Actinomycetota</taxon>
        <taxon>Actinomycetes</taxon>
        <taxon>Mycobacteriales</taxon>
        <taxon>Corynebacteriaceae</taxon>
        <taxon>Corynebacterium</taxon>
    </lineage>
</organism>
<reference evidence="1 2" key="1">
    <citation type="submission" date="2018-11" db="EMBL/GenBank/DDBJ databases">
        <authorList>
            <person name="Kleinhagauer T."/>
            <person name="Glaeser S.P."/>
            <person name="Spergser J."/>
            <person name="Ruckert C."/>
            <person name="Kaempfer P."/>
            <person name="Busse H.-J."/>
        </authorList>
    </citation>
    <scope>NUCLEOTIDE SEQUENCE [LARGE SCALE GENOMIC DNA]</scope>
    <source>
        <strain evidence="1 2">200CH</strain>
    </source>
</reference>
<evidence type="ECO:0000313" key="1">
    <source>
        <dbReference type="EMBL" id="AZA13962.1"/>
    </source>
</evidence>
<protein>
    <submittedName>
        <fullName evidence="1">Uncharacterized protein</fullName>
    </submittedName>
</protein>
<keyword evidence="2" id="KW-1185">Reference proteome</keyword>
<dbReference type="Proteomes" id="UP000269019">
    <property type="component" value="Chromosome"/>
</dbReference>
<proteinExistence type="predicted"/>
<dbReference type="EMBL" id="CP033896">
    <property type="protein sequence ID" value="AZA13962.1"/>
    <property type="molecule type" value="Genomic_DNA"/>
</dbReference>